<organism evidence="2 3">
    <name type="scientific">Saccharothrix hoggarensis</name>
    <dbReference type="NCBI Taxonomy" id="913853"/>
    <lineage>
        <taxon>Bacteria</taxon>
        <taxon>Bacillati</taxon>
        <taxon>Actinomycetota</taxon>
        <taxon>Actinomycetes</taxon>
        <taxon>Pseudonocardiales</taxon>
        <taxon>Pseudonocardiaceae</taxon>
        <taxon>Saccharothrix</taxon>
    </lineage>
</organism>
<evidence type="ECO:0000256" key="1">
    <source>
        <dbReference type="SAM" id="SignalP"/>
    </source>
</evidence>
<evidence type="ECO:0000313" key="2">
    <source>
        <dbReference type="EMBL" id="MFD1147800.1"/>
    </source>
</evidence>
<comment type="caution">
    <text evidence="2">The sequence shown here is derived from an EMBL/GenBank/DDBJ whole genome shotgun (WGS) entry which is preliminary data.</text>
</comment>
<protein>
    <recommendedName>
        <fullName evidence="4">Lipoprotein</fullName>
    </recommendedName>
</protein>
<feature type="chain" id="PRO_5045300164" description="Lipoprotein" evidence="1">
    <location>
        <begin position="20"/>
        <end position="178"/>
    </location>
</feature>
<dbReference type="PROSITE" id="PS51257">
    <property type="entry name" value="PROKAR_LIPOPROTEIN"/>
    <property type="match status" value="1"/>
</dbReference>
<accession>A0ABW3QT60</accession>
<proteinExistence type="predicted"/>
<evidence type="ECO:0008006" key="4">
    <source>
        <dbReference type="Google" id="ProtNLM"/>
    </source>
</evidence>
<dbReference type="Proteomes" id="UP001597168">
    <property type="component" value="Unassembled WGS sequence"/>
</dbReference>
<feature type="signal peptide" evidence="1">
    <location>
        <begin position="1"/>
        <end position="19"/>
    </location>
</feature>
<name>A0ABW3QT60_9PSEU</name>
<keyword evidence="3" id="KW-1185">Reference proteome</keyword>
<evidence type="ECO:0000313" key="3">
    <source>
        <dbReference type="Proteomes" id="UP001597168"/>
    </source>
</evidence>
<sequence>MKRLVAAGLPAAMSAVVLTVTLVGCDAVTPTALTPTTSGDGRTAEAGGTAVLDARGIGAVRLGMTSAELEATGEIGGDVTTPEFSCVIRELKAADGWVGLQDGVAVEIRVDGGAGTPEGLRIGDSRARMHEVYPGVEQYPHGFIRPLDANTGYKFFFENAGDTLTGIGLVRADRGCLT</sequence>
<keyword evidence="1" id="KW-0732">Signal</keyword>
<gene>
    <name evidence="2" type="ORF">ACFQ3T_11740</name>
</gene>
<dbReference type="EMBL" id="JBHTLK010000047">
    <property type="protein sequence ID" value="MFD1147800.1"/>
    <property type="molecule type" value="Genomic_DNA"/>
</dbReference>
<dbReference type="RefSeq" id="WP_380723240.1">
    <property type="nucleotide sequence ID" value="NZ_JBHTLK010000047.1"/>
</dbReference>
<reference evidence="3" key="1">
    <citation type="journal article" date="2019" name="Int. J. Syst. Evol. Microbiol.">
        <title>The Global Catalogue of Microorganisms (GCM) 10K type strain sequencing project: providing services to taxonomists for standard genome sequencing and annotation.</title>
        <authorList>
            <consortium name="The Broad Institute Genomics Platform"/>
            <consortium name="The Broad Institute Genome Sequencing Center for Infectious Disease"/>
            <person name="Wu L."/>
            <person name="Ma J."/>
        </authorList>
    </citation>
    <scope>NUCLEOTIDE SEQUENCE [LARGE SCALE GENOMIC DNA]</scope>
    <source>
        <strain evidence="3">CCUG 60214</strain>
    </source>
</reference>